<reference evidence="1" key="1">
    <citation type="submission" date="2020-05" db="EMBL/GenBank/DDBJ databases">
        <title>Mycena genomes resolve the evolution of fungal bioluminescence.</title>
        <authorList>
            <person name="Tsai I.J."/>
        </authorList>
    </citation>
    <scope>NUCLEOTIDE SEQUENCE</scope>
    <source>
        <strain evidence="1">160909Yilan</strain>
    </source>
</reference>
<name>A0A8H6Y7Q6_9AGAR</name>
<organism evidence="1 2">
    <name type="scientific">Mycena sanguinolenta</name>
    <dbReference type="NCBI Taxonomy" id="230812"/>
    <lineage>
        <taxon>Eukaryota</taxon>
        <taxon>Fungi</taxon>
        <taxon>Dikarya</taxon>
        <taxon>Basidiomycota</taxon>
        <taxon>Agaricomycotina</taxon>
        <taxon>Agaricomycetes</taxon>
        <taxon>Agaricomycetidae</taxon>
        <taxon>Agaricales</taxon>
        <taxon>Marasmiineae</taxon>
        <taxon>Mycenaceae</taxon>
        <taxon>Mycena</taxon>
    </lineage>
</organism>
<sequence length="130" mass="15299">MRSNPRWSVSGRQTPRATVRRVYKAKLEGRESGHMTVAMYEGDGAEEAWKQHLEKYEALRHPNIMQIYGLVSTKNLYAMVFHDELIPYAQFHRRFEHSPILTTYIIGYCSTEFKEATSYIRDVIEYSMET</sequence>
<dbReference type="SUPFAM" id="SSF56112">
    <property type="entry name" value="Protein kinase-like (PK-like)"/>
    <property type="match status" value="1"/>
</dbReference>
<keyword evidence="2" id="KW-1185">Reference proteome</keyword>
<dbReference type="InterPro" id="IPR011009">
    <property type="entry name" value="Kinase-like_dom_sf"/>
</dbReference>
<dbReference type="Proteomes" id="UP000623467">
    <property type="component" value="Unassembled WGS sequence"/>
</dbReference>
<evidence type="ECO:0000313" key="1">
    <source>
        <dbReference type="EMBL" id="KAF7353135.1"/>
    </source>
</evidence>
<protein>
    <submittedName>
        <fullName evidence="1">Uncharacterized protein</fullName>
    </submittedName>
</protein>
<gene>
    <name evidence="1" type="ORF">MSAN_01501000</name>
</gene>
<comment type="caution">
    <text evidence="1">The sequence shown here is derived from an EMBL/GenBank/DDBJ whole genome shotgun (WGS) entry which is preliminary data.</text>
</comment>
<evidence type="ECO:0000313" key="2">
    <source>
        <dbReference type="Proteomes" id="UP000623467"/>
    </source>
</evidence>
<dbReference type="OrthoDB" id="3021386at2759"/>
<dbReference type="Gene3D" id="3.30.200.20">
    <property type="entry name" value="Phosphorylase Kinase, domain 1"/>
    <property type="match status" value="1"/>
</dbReference>
<dbReference type="AlphaFoldDB" id="A0A8H6Y7Q6"/>
<accession>A0A8H6Y7Q6</accession>
<dbReference type="EMBL" id="JACAZH010000012">
    <property type="protein sequence ID" value="KAF7353135.1"/>
    <property type="molecule type" value="Genomic_DNA"/>
</dbReference>
<proteinExistence type="predicted"/>